<evidence type="ECO:0000256" key="1">
    <source>
        <dbReference type="ARBA" id="ARBA00006484"/>
    </source>
</evidence>
<dbReference type="GO" id="GO:0006633">
    <property type="term" value="P:fatty acid biosynthetic process"/>
    <property type="evidence" value="ECO:0007669"/>
    <property type="project" value="TreeGrafter"/>
</dbReference>
<keyword evidence="4" id="KW-1185">Reference proteome</keyword>
<reference evidence="4" key="1">
    <citation type="submission" date="2016-01" db="EMBL/GenBank/DDBJ databases">
        <authorList>
            <person name="Peeters Charlotte."/>
        </authorList>
    </citation>
    <scope>NUCLEOTIDE SEQUENCE [LARGE SCALE GENOMIC DNA]</scope>
</reference>
<dbReference type="InterPro" id="IPR002347">
    <property type="entry name" value="SDR_fam"/>
</dbReference>
<protein>
    <submittedName>
        <fullName evidence="3">Short-chain dehydrogenase/reductase SDR</fullName>
    </submittedName>
</protein>
<dbReference type="AlphaFoldDB" id="A0A158E082"/>
<dbReference type="Pfam" id="PF13561">
    <property type="entry name" value="adh_short_C2"/>
    <property type="match status" value="1"/>
</dbReference>
<dbReference type="PANTHER" id="PTHR42760:SF133">
    <property type="entry name" value="3-OXOACYL-[ACYL-CARRIER-PROTEIN] REDUCTASE"/>
    <property type="match status" value="1"/>
</dbReference>
<evidence type="ECO:0000256" key="2">
    <source>
        <dbReference type="ARBA" id="ARBA00023002"/>
    </source>
</evidence>
<dbReference type="PRINTS" id="PR00080">
    <property type="entry name" value="SDRFAMILY"/>
</dbReference>
<dbReference type="PANTHER" id="PTHR42760">
    <property type="entry name" value="SHORT-CHAIN DEHYDROGENASES/REDUCTASES FAMILY MEMBER"/>
    <property type="match status" value="1"/>
</dbReference>
<dbReference type="FunFam" id="3.40.50.720:FF:000084">
    <property type="entry name" value="Short-chain dehydrogenase reductase"/>
    <property type="match status" value="1"/>
</dbReference>
<sequence>MSAQSLAGKVALVTGGGTGLGLGGAERLAEAGAFVYIVGRRQSVLEDAARNLGSNARAIAADVSKKEDMVRVASIIREEKGTVDIVFSNAGYCQGRPLEEVSEEFLDAMLNVNLKGQLFTVQAMLPIMNKGGSIILTSSMTAFIGLPQYTAYAATKAAVVGMARVWTTELKSRNIRVNVISPGAIPTEGYETVQGMTPKQVRDFTEKCAAEIPVGRVGRAEEIGDAVVFLASDASSFIDGINLVVDGGQTQVYAGRL</sequence>
<dbReference type="EMBL" id="FCOI02000088">
    <property type="protein sequence ID" value="SAL00238.1"/>
    <property type="molecule type" value="Genomic_DNA"/>
</dbReference>
<gene>
    <name evidence="3" type="ORF">AWB76_07838</name>
</gene>
<dbReference type="GO" id="GO:0048038">
    <property type="term" value="F:quinone binding"/>
    <property type="evidence" value="ECO:0007669"/>
    <property type="project" value="TreeGrafter"/>
</dbReference>
<name>A0A158E082_9BURK</name>
<dbReference type="Proteomes" id="UP000054624">
    <property type="component" value="Unassembled WGS sequence"/>
</dbReference>
<accession>A0A158E082</accession>
<dbReference type="InterPro" id="IPR036291">
    <property type="entry name" value="NAD(P)-bd_dom_sf"/>
</dbReference>
<evidence type="ECO:0000313" key="4">
    <source>
        <dbReference type="Proteomes" id="UP000054624"/>
    </source>
</evidence>
<dbReference type="PRINTS" id="PR00081">
    <property type="entry name" value="GDHRDH"/>
</dbReference>
<keyword evidence="2" id="KW-0560">Oxidoreductase</keyword>
<dbReference type="Gene3D" id="3.40.50.720">
    <property type="entry name" value="NAD(P)-binding Rossmann-like Domain"/>
    <property type="match status" value="1"/>
</dbReference>
<proteinExistence type="inferred from homology"/>
<dbReference type="CDD" id="cd05233">
    <property type="entry name" value="SDR_c"/>
    <property type="match status" value="1"/>
</dbReference>
<dbReference type="STRING" id="1777137.AWB76_07838"/>
<evidence type="ECO:0000313" key="3">
    <source>
        <dbReference type="EMBL" id="SAL00238.1"/>
    </source>
</evidence>
<organism evidence="3 4">
    <name type="scientific">Caballeronia temeraria</name>
    <dbReference type="NCBI Taxonomy" id="1777137"/>
    <lineage>
        <taxon>Bacteria</taxon>
        <taxon>Pseudomonadati</taxon>
        <taxon>Pseudomonadota</taxon>
        <taxon>Betaproteobacteria</taxon>
        <taxon>Burkholderiales</taxon>
        <taxon>Burkholderiaceae</taxon>
        <taxon>Caballeronia</taxon>
    </lineage>
</organism>
<comment type="similarity">
    <text evidence="1">Belongs to the short-chain dehydrogenases/reductases (SDR) family.</text>
</comment>
<dbReference type="SUPFAM" id="SSF51735">
    <property type="entry name" value="NAD(P)-binding Rossmann-fold domains"/>
    <property type="match status" value="1"/>
</dbReference>
<dbReference type="RefSeq" id="WP_061165305.1">
    <property type="nucleotide sequence ID" value="NZ_FCOI02000088.1"/>
</dbReference>
<dbReference type="GO" id="GO:0016616">
    <property type="term" value="F:oxidoreductase activity, acting on the CH-OH group of donors, NAD or NADP as acceptor"/>
    <property type="evidence" value="ECO:0007669"/>
    <property type="project" value="TreeGrafter"/>
</dbReference>
<dbReference type="OrthoDB" id="9803333at2"/>